<dbReference type="GO" id="GO:0006508">
    <property type="term" value="P:proteolysis"/>
    <property type="evidence" value="ECO:0007669"/>
    <property type="project" value="InterPro"/>
</dbReference>
<protein>
    <recommendedName>
        <fullName evidence="4">Peptidase A1 domain-containing protein</fullName>
    </recommendedName>
</protein>
<dbReference type="EMBL" id="JAFJYH010000004">
    <property type="protein sequence ID" value="KAG4426168.1"/>
    <property type="molecule type" value="Genomic_DNA"/>
</dbReference>
<feature type="domain" description="Peptidase A1" evidence="4">
    <location>
        <begin position="73"/>
        <end position="409"/>
    </location>
</feature>
<sequence length="414" mass="45779">MKVLAVVTLLFDKFGYFVLAASPVESRQSHSPRLSNTHDTKMSLRENQIPLTGGSEAGSTYAAKITDYSRISFLADIQIGTPPQQSFRAVVDTSWADLFVPSMKCNSGPACSLHQHYDSSKSETYVEHGEPTNIHYQGMYTSGFKSEDTLRIAGLEIKNQIFEEATSLRSSPFYWEEKVDSVLPLSRFPLSLPGLDLSESTSPWHNLVKQKQLKKNIFSIKLSKTPYRDGEIMFGGVNPELFEGELISIPTTNKTHEKMPLRQMLGCGWQVDARSISFGSGPDAINADLSGYTAIFMTAWPWISFPTALAEQLQDRCGGDYDNLGQIECDKRAELPDLIVRLGTDCSVVITPWNYVLEGPVEGGGTMCSVPFAQHEEPDDEPKYIILGAAFLAGVYSVFDQDEGTISLAQLKAE</sequence>
<dbReference type="PRINTS" id="PR00792">
    <property type="entry name" value="PEPSIN"/>
</dbReference>
<dbReference type="Gene3D" id="2.40.70.10">
    <property type="entry name" value="Acid Proteases"/>
    <property type="match status" value="2"/>
</dbReference>
<evidence type="ECO:0000256" key="3">
    <source>
        <dbReference type="SAM" id="SignalP"/>
    </source>
</evidence>
<keyword evidence="2" id="KW-1015">Disulfide bond</keyword>
<comment type="similarity">
    <text evidence="1">Belongs to the peptidase A1 family.</text>
</comment>
<feature type="chain" id="PRO_5034850223" description="Peptidase A1 domain-containing protein" evidence="3">
    <location>
        <begin position="21"/>
        <end position="414"/>
    </location>
</feature>
<dbReference type="SUPFAM" id="SSF50630">
    <property type="entry name" value="Acid proteases"/>
    <property type="match status" value="1"/>
</dbReference>
<dbReference type="Pfam" id="PF00026">
    <property type="entry name" value="Asp"/>
    <property type="match status" value="1"/>
</dbReference>
<evidence type="ECO:0000313" key="5">
    <source>
        <dbReference type="EMBL" id="KAG4426168.1"/>
    </source>
</evidence>
<proteinExistence type="inferred from homology"/>
<feature type="signal peptide" evidence="3">
    <location>
        <begin position="1"/>
        <end position="20"/>
    </location>
</feature>
<reference evidence="5" key="1">
    <citation type="submission" date="2021-02" db="EMBL/GenBank/DDBJ databases">
        <title>Genome sequence Cadophora malorum strain M34.</title>
        <authorList>
            <person name="Stefanovic E."/>
            <person name="Vu D."/>
            <person name="Scully C."/>
            <person name="Dijksterhuis J."/>
            <person name="Roader J."/>
            <person name="Houbraken J."/>
        </authorList>
    </citation>
    <scope>NUCLEOTIDE SEQUENCE</scope>
    <source>
        <strain evidence="5">M34</strain>
    </source>
</reference>
<dbReference type="GO" id="GO:0004190">
    <property type="term" value="F:aspartic-type endopeptidase activity"/>
    <property type="evidence" value="ECO:0007669"/>
    <property type="project" value="InterPro"/>
</dbReference>
<organism evidence="5 6">
    <name type="scientific">Cadophora malorum</name>
    <dbReference type="NCBI Taxonomy" id="108018"/>
    <lineage>
        <taxon>Eukaryota</taxon>
        <taxon>Fungi</taxon>
        <taxon>Dikarya</taxon>
        <taxon>Ascomycota</taxon>
        <taxon>Pezizomycotina</taxon>
        <taxon>Leotiomycetes</taxon>
        <taxon>Helotiales</taxon>
        <taxon>Ploettnerulaceae</taxon>
        <taxon>Cadophora</taxon>
    </lineage>
</organism>
<keyword evidence="3" id="KW-0732">Signal</keyword>
<dbReference type="AlphaFoldDB" id="A0A8H7WK60"/>
<accession>A0A8H7WK60</accession>
<evidence type="ECO:0000256" key="1">
    <source>
        <dbReference type="ARBA" id="ARBA00007447"/>
    </source>
</evidence>
<dbReference type="InterPro" id="IPR021109">
    <property type="entry name" value="Peptidase_aspartic_dom_sf"/>
</dbReference>
<dbReference type="PANTHER" id="PTHR47966:SF51">
    <property type="entry name" value="BETA-SITE APP-CLEAVING ENZYME, ISOFORM A-RELATED"/>
    <property type="match status" value="1"/>
</dbReference>
<dbReference type="InterPro" id="IPR033121">
    <property type="entry name" value="PEPTIDASE_A1"/>
</dbReference>
<dbReference type="InterPro" id="IPR001461">
    <property type="entry name" value="Aspartic_peptidase_A1"/>
</dbReference>
<name>A0A8H7WK60_9HELO</name>
<keyword evidence="6" id="KW-1185">Reference proteome</keyword>
<dbReference type="Proteomes" id="UP000664132">
    <property type="component" value="Unassembled WGS sequence"/>
</dbReference>
<gene>
    <name evidence="5" type="ORF">IFR04_000634</name>
</gene>
<comment type="caution">
    <text evidence="5">The sequence shown here is derived from an EMBL/GenBank/DDBJ whole genome shotgun (WGS) entry which is preliminary data.</text>
</comment>
<dbReference type="PANTHER" id="PTHR47966">
    <property type="entry name" value="BETA-SITE APP-CLEAVING ENZYME, ISOFORM A-RELATED"/>
    <property type="match status" value="1"/>
</dbReference>
<dbReference type="FunFam" id="2.40.70.10:FF:000008">
    <property type="entry name" value="Cathepsin D"/>
    <property type="match status" value="1"/>
</dbReference>
<feature type="disulfide bond" evidence="2">
    <location>
        <begin position="105"/>
        <end position="111"/>
    </location>
</feature>
<evidence type="ECO:0000313" key="6">
    <source>
        <dbReference type="Proteomes" id="UP000664132"/>
    </source>
</evidence>
<dbReference type="GO" id="GO:0000324">
    <property type="term" value="C:fungal-type vacuole"/>
    <property type="evidence" value="ECO:0007669"/>
    <property type="project" value="TreeGrafter"/>
</dbReference>
<dbReference type="OrthoDB" id="771136at2759"/>
<dbReference type="PROSITE" id="PS51767">
    <property type="entry name" value="PEPTIDASE_A1"/>
    <property type="match status" value="1"/>
</dbReference>
<evidence type="ECO:0000256" key="2">
    <source>
        <dbReference type="PIRSR" id="PIRSR601461-2"/>
    </source>
</evidence>
<evidence type="ECO:0000259" key="4">
    <source>
        <dbReference type="PROSITE" id="PS51767"/>
    </source>
</evidence>